<sequence>MMTPEQYRLLLTPEVRHTVEEQIGRDPAAIALDKRIPHAALVATQVKYLARARTKLPSYYEARCILPPLAFEQASSEACAARKSCSGNTVLDLTCGLGVDALYLSKRFREVITLERDATLAAVAEENFRRLGATNIRVINSSAEAFLASTRDHFDWIYADPDRRSAGGRKLVRLEDCSPDIPKLLPELRRIAPNLCVKNSPLFDVGETFRLFGPCRTEVVSLHDECKEVVVYADGTGPLLTAVALGLGEFSCPPAEARATPCDKPFDPAAYRWLLIPDVALQKARLTPTYLQGRADIWNPNGYGFAAEKSEDTLGRWLEIERIEPYNPKQLKRELSGSRLTILKQDFPLTAAEIAARLGIREGGERRIAFTKIGQDYWTIRLK</sequence>
<dbReference type="Proteomes" id="UP000187417">
    <property type="component" value="Unassembled WGS sequence"/>
</dbReference>
<evidence type="ECO:0000313" key="4">
    <source>
        <dbReference type="Proteomes" id="UP000187417"/>
    </source>
</evidence>
<dbReference type="AlphaFoldDB" id="A0A1Q6FD55"/>
<dbReference type="Gene3D" id="1.10.10.1110">
    <property type="entry name" value="Methyltransferase PG1098, N-terminal domain"/>
    <property type="match status" value="1"/>
</dbReference>
<dbReference type="GO" id="GO:0008168">
    <property type="term" value="F:methyltransferase activity"/>
    <property type="evidence" value="ECO:0007669"/>
    <property type="project" value="UniProtKB-KW"/>
</dbReference>
<feature type="domain" description="Methyltransferase" evidence="1">
    <location>
        <begin position="90"/>
        <end position="159"/>
    </location>
</feature>
<dbReference type="InterPro" id="IPR041698">
    <property type="entry name" value="Methyltransf_25"/>
</dbReference>
<proteinExistence type="predicted"/>
<dbReference type="EMBL" id="MNQH01000001">
    <property type="protein sequence ID" value="OKY96788.1"/>
    <property type="molecule type" value="Genomic_DNA"/>
</dbReference>
<evidence type="ECO:0000313" key="3">
    <source>
        <dbReference type="EMBL" id="OKY96788.1"/>
    </source>
</evidence>
<feature type="domain" description="THUMP-like" evidence="2">
    <location>
        <begin position="315"/>
        <end position="374"/>
    </location>
</feature>
<keyword evidence="3" id="KW-0808">Transferase</keyword>
<dbReference type="InterPro" id="IPR029063">
    <property type="entry name" value="SAM-dependent_MTases_sf"/>
</dbReference>
<dbReference type="STRING" id="28117.BHV66_01655"/>
<protein>
    <submittedName>
        <fullName evidence="3">SAM-dependent methyltransferase</fullName>
    </submittedName>
</protein>
<accession>A0A1Q6FD55</accession>
<dbReference type="InterPro" id="IPR041497">
    <property type="entry name" value="Thump-like"/>
</dbReference>
<dbReference type="Pfam" id="PF18096">
    <property type="entry name" value="Thump_like"/>
    <property type="match status" value="1"/>
</dbReference>
<dbReference type="CDD" id="cd02440">
    <property type="entry name" value="AdoMet_MTases"/>
    <property type="match status" value="1"/>
</dbReference>
<evidence type="ECO:0000259" key="2">
    <source>
        <dbReference type="Pfam" id="PF18096"/>
    </source>
</evidence>
<organism evidence="3 4">
    <name type="scientific">Alistipes putredinis</name>
    <dbReference type="NCBI Taxonomy" id="28117"/>
    <lineage>
        <taxon>Bacteria</taxon>
        <taxon>Pseudomonadati</taxon>
        <taxon>Bacteroidota</taxon>
        <taxon>Bacteroidia</taxon>
        <taxon>Bacteroidales</taxon>
        <taxon>Rikenellaceae</taxon>
        <taxon>Alistipes</taxon>
    </lineage>
</organism>
<evidence type="ECO:0000259" key="1">
    <source>
        <dbReference type="Pfam" id="PF13649"/>
    </source>
</evidence>
<gene>
    <name evidence="3" type="ORF">BHV66_01655</name>
</gene>
<name>A0A1Q6FD55_9BACT</name>
<keyword evidence="3" id="KW-0489">Methyltransferase</keyword>
<comment type="caution">
    <text evidence="3">The sequence shown here is derived from an EMBL/GenBank/DDBJ whole genome shotgun (WGS) entry which is preliminary data.</text>
</comment>
<dbReference type="Pfam" id="PF13649">
    <property type="entry name" value="Methyltransf_25"/>
    <property type="match status" value="1"/>
</dbReference>
<reference evidence="3 4" key="1">
    <citation type="journal article" date="2016" name="Nat. Biotechnol.">
        <title>Measurement of bacterial replication rates in microbial communities.</title>
        <authorList>
            <person name="Brown C.T."/>
            <person name="Olm M.R."/>
            <person name="Thomas B.C."/>
            <person name="Banfield J.F."/>
        </authorList>
    </citation>
    <scope>NUCLEOTIDE SEQUENCE [LARGE SCALE GENOMIC DNA]</scope>
    <source>
        <strain evidence="3">CAG:67_53_122</strain>
    </source>
</reference>
<dbReference type="GO" id="GO:0032259">
    <property type="term" value="P:methylation"/>
    <property type="evidence" value="ECO:0007669"/>
    <property type="project" value="UniProtKB-KW"/>
</dbReference>
<dbReference type="Gene3D" id="3.40.50.150">
    <property type="entry name" value="Vaccinia Virus protein VP39"/>
    <property type="match status" value="1"/>
</dbReference>
<dbReference type="SUPFAM" id="SSF53335">
    <property type="entry name" value="S-adenosyl-L-methionine-dependent methyltransferases"/>
    <property type="match status" value="1"/>
</dbReference>